<protein>
    <recommendedName>
        <fullName evidence="3">F-box domain-containing protein</fullName>
    </recommendedName>
</protein>
<evidence type="ECO:0008006" key="3">
    <source>
        <dbReference type="Google" id="ProtNLM"/>
    </source>
</evidence>
<dbReference type="OrthoDB" id="3259136at2759"/>
<sequence length="325" mass="36488">MATLTLTANVATRRNRSLSLIAMRSPALFTLPAELIINILELALTDTRPRYLAFISKLIHHFVNAILYRTVVLDSATTIGLFHRTVTSKSLAPCHVRRLVILGTSESILSSKICQLHEIVAACPNLRTLDAPSLLYTTKTPVIKHFITANGPMELTLQTFEDPDNTPHAFSLLHMQGFASVTHLRICEPSDTWSSPLSIVATFRYLPSLTHLQLSRRTNSNEDNDAIFTKEVHHLLETRRALKMLVISVFNSQTWLSSATVVESNIWTLVSPIRASDRRLVLLEGEYDAWKEEWGASRRSYGGAVPTDFWKAVQRQVDLDVSIDT</sequence>
<proteinExistence type="predicted"/>
<reference evidence="1 2" key="1">
    <citation type="journal article" date="2019" name="Nat. Ecol. Evol.">
        <title>Megaphylogeny resolves global patterns of mushroom evolution.</title>
        <authorList>
            <person name="Varga T."/>
            <person name="Krizsan K."/>
            <person name="Foldi C."/>
            <person name="Dima B."/>
            <person name="Sanchez-Garcia M."/>
            <person name="Sanchez-Ramirez S."/>
            <person name="Szollosi G.J."/>
            <person name="Szarkandi J.G."/>
            <person name="Papp V."/>
            <person name="Albert L."/>
            <person name="Andreopoulos W."/>
            <person name="Angelini C."/>
            <person name="Antonin V."/>
            <person name="Barry K.W."/>
            <person name="Bougher N.L."/>
            <person name="Buchanan P."/>
            <person name="Buyck B."/>
            <person name="Bense V."/>
            <person name="Catcheside P."/>
            <person name="Chovatia M."/>
            <person name="Cooper J."/>
            <person name="Damon W."/>
            <person name="Desjardin D."/>
            <person name="Finy P."/>
            <person name="Geml J."/>
            <person name="Haridas S."/>
            <person name="Hughes K."/>
            <person name="Justo A."/>
            <person name="Karasinski D."/>
            <person name="Kautmanova I."/>
            <person name="Kiss B."/>
            <person name="Kocsube S."/>
            <person name="Kotiranta H."/>
            <person name="LaButti K.M."/>
            <person name="Lechner B.E."/>
            <person name="Liimatainen K."/>
            <person name="Lipzen A."/>
            <person name="Lukacs Z."/>
            <person name="Mihaltcheva S."/>
            <person name="Morgado L.N."/>
            <person name="Niskanen T."/>
            <person name="Noordeloos M.E."/>
            <person name="Ohm R.A."/>
            <person name="Ortiz-Santana B."/>
            <person name="Ovrebo C."/>
            <person name="Racz N."/>
            <person name="Riley R."/>
            <person name="Savchenko A."/>
            <person name="Shiryaev A."/>
            <person name="Soop K."/>
            <person name="Spirin V."/>
            <person name="Szebenyi C."/>
            <person name="Tomsovsky M."/>
            <person name="Tulloss R.E."/>
            <person name="Uehling J."/>
            <person name="Grigoriev I.V."/>
            <person name="Vagvolgyi C."/>
            <person name="Papp T."/>
            <person name="Martin F.M."/>
            <person name="Miettinen O."/>
            <person name="Hibbett D.S."/>
            <person name="Nagy L.G."/>
        </authorList>
    </citation>
    <scope>NUCLEOTIDE SEQUENCE [LARGE SCALE GENOMIC DNA]</scope>
    <source>
        <strain evidence="1 2">CBS 166.37</strain>
    </source>
</reference>
<organism evidence="1 2">
    <name type="scientific">Crucibulum laeve</name>
    <dbReference type="NCBI Taxonomy" id="68775"/>
    <lineage>
        <taxon>Eukaryota</taxon>
        <taxon>Fungi</taxon>
        <taxon>Dikarya</taxon>
        <taxon>Basidiomycota</taxon>
        <taxon>Agaricomycotina</taxon>
        <taxon>Agaricomycetes</taxon>
        <taxon>Agaricomycetidae</taxon>
        <taxon>Agaricales</taxon>
        <taxon>Agaricineae</taxon>
        <taxon>Nidulariaceae</taxon>
        <taxon>Crucibulum</taxon>
    </lineage>
</organism>
<dbReference type="EMBL" id="ML213590">
    <property type="protein sequence ID" value="TFK44909.1"/>
    <property type="molecule type" value="Genomic_DNA"/>
</dbReference>
<keyword evidence="2" id="KW-1185">Reference proteome</keyword>
<evidence type="ECO:0000313" key="1">
    <source>
        <dbReference type="EMBL" id="TFK44909.1"/>
    </source>
</evidence>
<dbReference type="AlphaFoldDB" id="A0A5C3MHL4"/>
<name>A0A5C3MHL4_9AGAR</name>
<gene>
    <name evidence="1" type="ORF">BDQ12DRAFT_41811</name>
</gene>
<accession>A0A5C3MHL4</accession>
<dbReference type="Proteomes" id="UP000308652">
    <property type="component" value="Unassembled WGS sequence"/>
</dbReference>
<evidence type="ECO:0000313" key="2">
    <source>
        <dbReference type="Proteomes" id="UP000308652"/>
    </source>
</evidence>